<dbReference type="PROSITE" id="PS50928">
    <property type="entry name" value="ABC_TM1"/>
    <property type="match status" value="1"/>
</dbReference>
<evidence type="ECO:0000256" key="6">
    <source>
        <dbReference type="ARBA" id="ARBA00023136"/>
    </source>
</evidence>
<comment type="caution">
    <text evidence="9">The sequence shown here is derived from an EMBL/GenBank/DDBJ whole genome shotgun (WGS) entry which is preliminary data.</text>
</comment>
<dbReference type="Pfam" id="PF00528">
    <property type="entry name" value="BPD_transp_1"/>
    <property type="match status" value="1"/>
</dbReference>
<comment type="similarity">
    <text evidence="7">Belongs to the binding-protein-dependent transport system permease family.</text>
</comment>
<dbReference type="Gene3D" id="1.10.3720.10">
    <property type="entry name" value="MetI-like"/>
    <property type="match status" value="1"/>
</dbReference>
<feature type="transmembrane region" description="Helical" evidence="7">
    <location>
        <begin position="21"/>
        <end position="44"/>
    </location>
</feature>
<feature type="transmembrane region" description="Helical" evidence="7">
    <location>
        <begin position="88"/>
        <end position="110"/>
    </location>
</feature>
<evidence type="ECO:0000256" key="1">
    <source>
        <dbReference type="ARBA" id="ARBA00004651"/>
    </source>
</evidence>
<organism evidence="9 10">
    <name type="scientific">Streptomyces luteireticuli</name>
    <dbReference type="NCBI Taxonomy" id="173858"/>
    <lineage>
        <taxon>Bacteria</taxon>
        <taxon>Bacillati</taxon>
        <taxon>Actinomycetota</taxon>
        <taxon>Actinomycetes</taxon>
        <taxon>Kitasatosporales</taxon>
        <taxon>Streptomycetaceae</taxon>
        <taxon>Streptomyces</taxon>
    </lineage>
</organism>
<evidence type="ECO:0000313" key="10">
    <source>
        <dbReference type="Proteomes" id="UP001500879"/>
    </source>
</evidence>
<feature type="transmembrane region" description="Helical" evidence="7">
    <location>
        <begin position="167"/>
        <end position="188"/>
    </location>
</feature>
<keyword evidence="4 7" id="KW-0812">Transmembrane</keyword>
<reference evidence="9 10" key="1">
    <citation type="journal article" date="2019" name="Int. J. Syst. Evol. Microbiol.">
        <title>The Global Catalogue of Microorganisms (GCM) 10K type strain sequencing project: providing services to taxonomists for standard genome sequencing and annotation.</title>
        <authorList>
            <consortium name="The Broad Institute Genomics Platform"/>
            <consortium name="The Broad Institute Genome Sequencing Center for Infectious Disease"/>
            <person name="Wu L."/>
            <person name="Ma J."/>
        </authorList>
    </citation>
    <scope>NUCLEOTIDE SEQUENCE [LARGE SCALE GENOMIC DNA]</scope>
    <source>
        <strain evidence="9 10">JCM 4788</strain>
    </source>
</reference>
<evidence type="ECO:0000256" key="5">
    <source>
        <dbReference type="ARBA" id="ARBA00022989"/>
    </source>
</evidence>
<dbReference type="PANTHER" id="PTHR30193">
    <property type="entry name" value="ABC TRANSPORTER PERMEASE PROTEIN"/>
    <property type="match status" value="1"/>
</dbReference>
<name>A0ABN0Z7Y5_9ACTN</name>
<dbReference type="PANTHER" id="PTHR30193:SF37">
    <property type="entry name" value="INNER MEMBRANE ABC TRANSPORTER PERMEASE PROTEIN YCJO"/>
    <property type="match status" value="1"/>
</dbReference>
<dbReference type="InterPro" id="IPR051393">
    <property type="entry name" value="ABC_transporter_permease"/>
</dbReference>
<evidence type="ECO:0000256" key="7">
    <source>
        <dbReference type="RuleBase" id="RU363032"/>
    </source>
</evidence>
<dbReference type="RefSeq" id="WP_344032810.1">
    <property type="nucleotide sequence ID" value="NZ_BAAABX010000089.1"/>
</dbReference>
<dbReference type="InterPro" id="IPR000515">
    <property type="entry name" value="MetI-like"/>
</dbReference>
<evidence type="ECO:0000256" key="2">
    <source>
        <dbReference type="ARBA" id="ARBA00022448"/>
    </source>
</evidence>
<dbReference type="CDD" id="cd06261">
    <property type="entry name" value="TM_PBP2"/>
    <property type="match status" value="1"/>
</dbReference>
<gene>
    <name evidence="9" type="ORF">GCM10010357_68780</name>
</gene>
<evidence type="ECO:0000259" key="8">
    <source>
        <dbReference type="PROSITE" id="PS50928"/>
    </source>
</evidence>
<evidence type="ECO:0000256" key="4">
    <source>
        <dbReference type="ARBA" id="ARBA00022692"/>
    </source>
</evidence>
<dbReference type="EMBL" id="BAAABX010000089">
    <property type="protein sequence ID" value="GAA0437633.1"/>
    <property type="molecule type" value="Genomic_DNA"/>
</dbReference>
<keyword evidence="2 7" id="KW-0813">Transport</keyword>
<keyword evidence="6 7" id="KW-0472">Membrane</keyword>
<evidence type="ECO:0000256" key="3">
    <source>
        <dbReference type="ARBA" id="ARBA00022475"/>
    </source>
</evidence>
<comment type="subcellular location">
    <subcellularLocation>
        <location evidence="1 7">Cell membrane</location>
        <topology evidence="1 7">Multi-pass membrane protein</topology>
    </subcellularLocation>
</comment>
<evidence type="ECO:0000313" key="9">
    <source>
        <dbReference type="EMBL" id="GAA0437633.1"/>
    </source>
</evidence>
<proteinExistence type="inferred from homology"/>
<sequence length="306" mass="31843">MRIRELPVVARHTGPHRHQAAVALLFLLPALLFYAVFIVLPVLFTGVLALSTGPRPGLTGMTFAGPDNFTALFAPDSSFLFPVLTNTLLYAAGTVVLTTGGGLVAALCLVRLPGQGLWRTLYFLPVVTTVVATGNAWKHLYRPDGPVNAALNAIGLDSVGFLQNPSAALPAVVVVQSWASLGSAVLILTAGLTTVPRDCLEAAALDGAGPLTVLVRVTLPLLRPALLFVCVTQLLAGLQSFALIAVMTGNGGPGDATDVAALEMYRRAFTYGDWGTAGAAAFVLFLVTLVITLAQLRLFEPGGGDA</sequence>
<feature type="transmembrane region" description="Helical" evidence="7">
    <location>
        <begin position="117"/>
        <end position="137"/>
    </location>
</feature>
<feature type="domain" description="ABC transmembrane type-1" evidence="8">
    <location>
        <begin position="84"/>
        <end position="295"/>
    </location>
</feature>
<dbReference type="Proteomes" id="UP001500879">
    <property type="component" value="Unassembled WGS sequence"/>
</dbReference>
<accession>A0ABN0Z7Y5</accession>
<dbReference type="InterPro" id="IPR035906">
    <property type="entry name" value="MetI-like_sf"/>
</dbReference>
<dbReference type="SUPFAM" id="SSF161098">
    <property type="entry name" value="MetI-like"/>
    <property type="match status" value="1"/>
</dbReference>
<protein>
    <submittedName>
        <fullName evidence="9">Sugar ABC transporter permease</fullName>
    </submittedName>
</protein>
<feature type="transmembrane region" description="Helical" evidence="7">
    <location>
        <begin position="225"/>
        <end position="247"/>
    </location>
</feature>
<keyword evidence="3" id="KW-1003">Cell membrane</keyword>
<feature type="transmembrane region" description="Helical" evidence="7">
    <location>
        <begin position="274"/>
        <end position="294"/>
    </location>
</feature>
<keyword evidence="5 7" id="KW-1133">Transmembrane helix</keyword>
<keyword evidence="10" id="KW-1185">Reference proteome</keyword>